<name>A0A369JH61_HYPMA</name>
<keyword evidence="2" id="KW-1185">Reference proteome</keyword>
<dbReference type="AlphaFoldDB" id="A0A369JH61"/>
<evidence type="ECO:0000313" key="2">
    <source>
        <dbReference type="Proteomes" id="UP000076154"/>
    </source>
</evidence>
<dbReference type="EMBL" id="LUEZ02000085">
    <property type="protein sequence ID" value="RDB19043.1"/>
    <property type="molecule type" value="Genomic_DNA"/>
</dbReference>
<dbReference type="Proteomes" id="UP000076154">
    <property type="component" value="Unassembled WGS sequence"/>
</dbReference>
<accession>A0A369JH61</accession>
<evidence type="ECO:0000313" key="1">
    <source>
        <dbReference type="EMBL" id="RDB19043.1"/>
    </source>
</evidence>
<proteinExistence type="predicted"/>
<reference evidence="1" key="1">
    <citation type="submission" date="2018-04" db="EMBL/GenBank/DDBJ databases">
        <title>Whole genome sequencing of Hypsizygus marmoreus.</title>
        <authorList>
            <person name="Choi I.-G."/>
            <person name="Min B."/>
            <person name="Kim J.-G."/>
            <person name="Kim S."/>
            <person name="Oh Y.-L."/>
            <person name="Kong W.-S."/>
            <person name="Park H."/>
            <person name="Jeong J."/>
            <person name="Song E.-S."/>
        </authorList>
    </citation>
    <scope>NUCLEOTIDE SEQUENCE [LARGE SCALE GENOMIC DNA]</scope>
    <source>
        <strain evidence="1">51987-8</strain>
    </source>
</reference>
<organism evidence="1 2">
    <name type="scientific">Hypsizygus marmoreus</name>
    <name type="common">White beech mushroom</name>
    <name type="synonym">Agaricus marmoreus</name>
    <dbReference type="NCBI Taxonomy" id="39966"/>
    <lineage>
        <taxon>Eukaryota</taxon>
        <taxon>Fungi</taxon>
        <taxon>Dikarya</taxon>
        <taxon>Basidiomycota</taxon>
        <taxon>Agaricomycotina</taxon>
        <taxon>Agaricomycetes</taxon>
        <taxon>Agaricomycetidae</taxon>
        <taxon>Agaricales</taxon>
        <taxon>Tricholomatineae</taxon>
        <taxon>Lyophyllaceae</taxon>
        <taxon>Hypsizygus</taxon>
    </lineage>
</organism>
<dbReference type="InParanoid" id="A0A369JH61"/>
<comment type="caution">
    <text evidence="1">The sequence shown here is derived from an EMBL/GenBank/DDBJ whole genome shotgun (WGS) entry which is preliminary data.</text>
</comment>
<gene>
    <name evidence="1" type="ORF">Hypma_014406</name>
</gene>
<protein>
    <submittedName>
        <fullName evidence="1">Uncharacterized protein</fullName>
    </submittedName>
</protein>
<sequence length="124" mass="14032">MLKLETLAHNIASSPCTTSKVIDSSPSSTPSHAAAYTTRAESFLLDMLLHLICYLTIQVLHVEPSYILKHLLSRDSHPLRLLLITTSHLTSRLLPCHILTHSIHLILSYYLRTRLRCLCSVRTM</sequence>